<evidence type="ECO:0000256" key="5">
    <source>
        <dbReference type="SAM" id="MobiDB-lite"/>
    </source>
</evidence>
<protein>
    <submittedName>
        <fullName evidence="8">Fad linked oxidase-like protein</fullName>
    </submittedName>
</protein>
<keyword evidence="6" id="KW-0732">Signal</keyword>
<comment type="caution">
    <text evidence="8">The sequence shown here is derived from an EMBL/GenBank/DDBJ whole genome shotgun (WGS) entry which is preliminary data.</text>
</comment>
<dbReference type="InterPro" id="IPR006094">
    <property type="entry name" value="Oxid_FAD_bind_N"/>
</dbReference>
<keyword evidence="3" id="KW-0274">FAD</keyword>
<evidence type="ECO:0000256" key="3">
    <source>
        <dbReference type="ARBA" id="ARBA00022827"/>
    </source>
</evidence>
<dbReference type="PANTHER" id="PTHR42973:SF54">
    <property type="entry name" value="FAD-BINDING PCMH-TYPE DOMAIN-CONTAINING PROTEIN"/>
    <property type="match status" value="1"/>
</dbReference>
<proteinExistence type="inferred from homology"/>
<feature type="region of interest" description="Disordered" evidence="5">
    <location>
        <begin position="24"/>
        <end position="44"/>
    </location>
</feature>
<feature type="domain" description="FAD-binding PCMH-type" evidence="7">
    <location>
        <begin position="47"/>
        <end position="219"/>
    </location>
</feature>
<dbReference type="AlphaFoldDB" id="A0AAW0QBX5"/>
<dbReference type="InterPro" id="IPR016166">
    <property type="entry name" value="FAD-bd_PCMH"/>
</dbReference>
<dbReference type="InterPro" id="IPR036318">
    <property type="entry name" value="FAD-bd_PCMH-like_sf"/>
</dbReference>
<evidence type="ECO:0000256" key="1">
    <source>
        <dbReference type="ARBA" id="ARBA00005466"/>
    </source>
</evidence>
<organism evidence="8 9">
    <name type="scientific">Apiospora kogelbergensis</name>
    <dbReference type="NCBI Taxonomy" id="1337665"/>
    <lineage>
        <taxon>Eukaryota</taxon>
        <taxon>Fungi</taxon>
        <taxon>Dikarya</taxon>
        <taxon>Ascomycota</taxon>
        <taxon>Pezizomycotina</taxon>
        <taxon>Sordariomycetes</taxon>
        <taxon>Xylariomycetidae</taxon>
        <taxon>Amphisphaeriales</taxon>
        <taxon>Apiosporaceae</taxon>
        <taxon>Apiospora</taxon>
    </lineage>
</organism>
<feature type="signal peptide" evidence="6">
    <location>
        <begin position="1"/>
        <end position="17"/>
    </location>
</feature>
<dbReference type="Pfam" id="PF01565">
    <property type="entry name" value="FAD_binding_4"/>
    <property type="match status" value="1"/>
</dbReference>
<evidence type="ECO:0000256" key="4">
    <source>
        <dbReference type="ARBA" id="ARBA00023002"/>
    </source>
</evidence>
<evidence type="ECO:0000256" key="6">
    <source>
        <dbReference type="SAM" id="SignalP"/>
    </source>
</evidence>
<evidence type="ECO:0000256" key="2">
    <source>
        <dbReference type="ARBA" id="ARBA00022630"/>
    </source>
</evidence>
<evidence type="ECO:0000313" key="9">
    <source>
        <dbReference type="Proteomes" id="UP001392437"/>
    </source>
</evidence>
<dbReference type="GO" id="GO:0071949">
    <property type="term" value="F:FAD binding"/>
    <property type="evidence" value="ECO:0007669"/>
    <property type="project" value="InterPro"/>
</dbReference>
<keyword evidence="2" id="KW-0285">Flavoprotein</keyword>
<dbReference type="EMBL" id="JAQQWP010000009">
    <property type="protein sequence ID" value="KAK8100142.1"/>
    <property type="molecule type" value="Genomic_DNA"/>
</dbReference>
<name>A0AAW0QBX5_9PEZI</name>
<keyword evidence="9" id="KW-1185">Reference proteome</keyword>
<accession>A0AAW0QBX5</accession>
<dbReference type="InterPro" id="IPR050416">
    <property type="entry name" value="FAD-linked_Oxidoreductase"/>
</dbReference>
<dbReference type="InterPro" id="IPR016169">
    <property type="entry name" value="FAD-bd_PCMH_sub2"/>
</dbReference>
<evidence type="ECO:0000313" key="8">
    <source>
        <dbReference type="EMBL" id="KAK8100142.1"/>
    </source>
</evidence>
<reference evidence="8 9" key="1">
    <citation type="submission" date="2023-01" db="EMBL/GenBank/DDBJ databases">
        <title>Analysis of 21 Apiospora genomes using comparative genomics revels a genus with tremendous synthesis potential of carbohydrate active enzymes and secondary metabolites.</title>
        <authorList>
            <person name="Sorensen T."/>
        </authorList>
    </citation>
    <scope>NUCLEOTIDE SEQUENCE [LARGE SCALE GENOMIC DNA]</scope>
    <source>
        <strain evidence="8 9">CBS 117206</strain>
    </source>
</reference>
<dbReference type="Gene3D" id="3.40.462.20">
    <property type="match status" value="1"/>
</dbReference>
<comment type="similarity">
    <text evidence="1">Belongs to the oxygen-dependent FAD-linked oxidoreductase family.</text>
</comment>
<gene>
    <name evidence="8" type="ORF">PG999_010516</name>
</gene>
<dbReference type="PANTHER" id="PTHR42973">
    <property type="entry name" value="BINDING OXIDOREDUCTASE, PUTATIVE (AFU_ORTHOLOGUE AFUA_1G17690)-RELATED"/>
    <property type="match status" value="1"/>
</dbReference>
<dbReference type="Proteomes" id="UP001392437">
    <property type="component" value="Unassembled WGS sequence"/>
</dbReference>
<feature type="chain" id="PRO_5043452199" evidence="6">
    <location>
        <begin position="18"/>
        <end position="478"/>
    </location>
</feature>
<dbReference type="Gene3D" id="3.30.465.10">
    <property type="match status" value="1"/>
</dbReference>
<dbReference type="GO" id="GO:0016491">
    <property type="term" value="F:oxidoreductase activity"/>
    <property type="evidence" value="ECO:0007669"/>
    <property type="project" value="UniProtKB-KW"/>
</dbReference>
<sequence length="478" mass="51193">MQISILLGTAFISTAFGVTIPRPNAATTARGNGYPRETRGADGPATACSEAQAELGDSIVQTTPLNQTIVENNWSPFAIRSGGHSPNPGWSSIGSTGVLLDMSAMNAVNLSADAGTISIGPGARWGQVAAAADAKNVAVVGAREPETGVGGVVLGGGYFYQTSEYGLAADNVKSFEVVLADGTTIEANADENSDLFWSLKGGGPNFGIVTRFDMHTIPSTDLWYTAYMYSPDKAPELLDSMAQWQQEGAADLRSSAIFSIGLDSVLVLLTYGAHTTATPAAFEPFYRVAPLVTAIPPTNGTVRSLYDLTSSGFAPTVGRHDYRGVSSQIDAQLYRDVYGFWLERATAVREAVGANQTFVIQHVSDNVAQQGIKNGGNPLGLPQKSHQWWTTLVDWNDAKDDEMARSASIATTARWKEVSRERGLDVDFLYMNDASRDQNPLAGYGEKNIARLKEVALKYDPSQVFQNLQNGGFLLSRL</sequence>
<keyword evidence="4" id="KW-0560">Oxidoreductase</keyword>
<evidence type="ECO:0000259" key="7">
    <source>
        <dbReference type="PROSITE" id="PS51387"/>
    </source>
</evidence>
<dbReference type="PROSITE" id="PS51387">
    <property type="entry name" value="FAD_PCMH"/>
    <property type="match status" value="1"/>
</dbReference>
<dbReference type="SUPFAM" id="SSF56176">
    <property type="entry name" value="FAD-binding/transporter-associated domain-like"/>
    <property type="match status" value="1"/>
</dbReference>